<name>A0ABU6SMG7_9FABA</name>
<organism evidence="2 3">
    <name type="scientific">Stylosanthes scabra</name>
    <dbReference type="NCBI Taxonomy" id="79078"/>
    <lineage>
        <taxon>Eukaryota</taxon>
        <taxon>Viridiplantae</taxon>
        <taxon>Streptophyta</taxon>
        <taxon>Embryophyta</taxon>
        <taxon>Tracheophyta</taxon>
        <taxon>Spermatophyta</taxon>
        <taxon>Magnoliopsida</taxon>
        <taxon>eudicotyledons</taxon>
        <taxon>Gunneridae</taxon>
        <taxon>Pentapetalae</taxon>
        <taxon>rosids</taxon>
        <taxon>fabids</taxon>
        <taxon>Fabales</taxon>
        <taxon>Fabaceae</taxon>
        <taxon>Papilionoideae</taxon>
        <taxon>50 kb inversion clade</taxon>
        <taxon>dalbergioids sensu lato</taxon>
        <taxon>Dalbergieae</taxon>
        <taxon>Pterocarpus clade</taxon>
        <taxon>Stylosanthes</taxon>
    </lineage>
</organism>
<keyword evidence="1" id="KW-0812">Transmembrane</keyword>
<evidence type="ECO:0000313" key="3">
    <source>
        <dbReference type="Proteomes" id="UP001341840"/>
    </source>
</evidence>
<proteinExistence type="predicted"/>
<dbReference type="Proteomes" id="UP001341840">
    <property type="component" value="Unassembled WGS sequence"/>
</dbReference>
<accession>A0ABU6SMG7</accession>
<evidence type="ECO:0000313" key="2">
    <source>
        <dbReference type="EMBL" id="MED6137647.1"/>
    </source>
</evidence>
<gene>
    <name evidence="2" type="ORF">PIB30_066883</name>
</gene>
<sequence>MAQPSDDERGRRIPDSFYRRYLVIGILVSLALLIISVLIKRYVGETVVVIVEVIYIISFVSIPCVLFMIDACHEEPQIERNAQAVRAPQPQGMVRTSSTVNETRIQVPNNSKAVTHKSSSTSTSGGVTVNVNVVVTTNVTVPRRTEPELKPKLLEPKPDPRLPCGRSVGIAMVATKALPPVISTEGIGRY</sequence>
<dbReference type="EMBL" id="JASCZI010061104">
    <property type="protein sequence ID" value="MED6137647.1"/>
    <property type="molecule type" value="Genomic_DNA"/>
</dbReference>
<keyword evidence="1" id="KW-0472">Membrane</keyword>
<protein>
    <submittedName>
        <fullName evidence="2">Uncharacterized protein</fullName>
    </submittedName>
</protein>
<keyword evidence="1" id="KW-1133">Transmembrane helix</keyword>
<comment type="caution">
    <text evidence="2">The sequence shown here is derived from an EMBL/GenBank/DDBJ whole genome shotgun (WGS) entry which is preliminary data.</text>
</comment>
<reference evidence="2 3" key="1">
    <citation type="journal article" date="2023" name="Plants (Basel)">
        <title>Bridging the Gap: Combining Genomics and Transcriptomics Approaches to Understand Stylosanthes scabra, an Orphan Legume from the Brazilian Caatinga.</title>
        <authorList>
            <person name="Ferreira-Neto J.R.C."/>
            <person name="da Silva M.D."/>
            <person name="Binneck E."/>
            <person name="de Melo N.F."/>
            <person name="da Silva R.H."/>
            <person name="de Melo A.L.T.M."/>
            <person name="Pandolfi V."/>
            <person name="Bustamante F.O."/>
            <person name="Brasileiro-Vidal A.C."/>
            <person name="Benko-Iseppon A.M."/>
        </authorList>
    </citation>
    <scope>NUCLEOTIDE SEQUENCE [LARGE SCALE GENOMIC DNA]</scope>
    <source>
        <tissue evidence="2">Leaves</tissue>
    </source>
</reference>
<keyword evidence="3" id="KW-1185">Reference proteome</keyword>
<evidence type="ECO:0000256" key="1">
    <source>
        <dbReference type="SAM" id="Phobius"/>
    </source>
</evidence>
<feature type="transmembrane region" description="Helical" evidence="1">
    <location>
        <begin position="49"/>
        <end position="69"/>
    </location>
</feature>
<feature type="transmembrane region" description="Helical" evidence="1">
    <location>
        <begin position="21"/>
        <end position="43"/>
    </location>
</feature>